<dbReference type="Pfam" id="PF21071">
    <property type="entry name" value="LARP1_HEAT"/>
    <property type="match status" value="1"/>
</dbReference>
<name>A0A835DCE5_TETSI</name>
<protein>
    <submittedName>
        <fullName evidence="2">Uncharacterized protein</fullName>
    </submittedName>
</protein>
<comment type="caution">
    <text evidence="2">The sequence shown here is derived from an EMBL/GenBank/DDBJ whole genome shotgun (WGS) entry which is preliminary data.</text>
</comment>
<gene>
    <name evidence="2" type="ORF">HHK36_019577</name>
</gene>
<sequence>MLSSIEIPEGIDILLIEIEVRNDSAYCLAIEEGEPDGVPGSMTNIRIGRDDRVSGKESKPISNELASAINDGLYFYEQELRAKRSNNTRNNPGLERRDVDSRSSNSVPVLPNSKISGHSAGNNGCEEPGHAISRKKQNKGVNKQRSSYKQRLFPSTFRNHGNVRNRHGIIIAESPPSNSVGFFFGSTPPESHSPMSSKLSASPHGILSGSSPPVGSLPKPFPPFQHPSHQLLEENGFRQQKSMFLPSMYDEFQKLALEDAAAKYHYGVECLFRAFHHYREVRDQKAPLRKHPELARLLREEYHSLDDFRAKEKALRG</sequence>
<accession>A0A835DCE5</accession>
<evidence type="ECO:0000313" key="3">
    <source>
        <dbReference type="Proteomes" id="UP000655225"/>
    </source>
</evidence>
<feature type="region of interest" description="Disordered" evidence="1">
    <location>
        <begin position="83"/>
        <end position="148"/>
    </location>
</feature>
<keyword evidence="3" id="KW-1185">Reference proteome</keyword>
<dbReference type="AlphaFoldDB" id="A0A835DCE5"/>
<reference evidence="2 3" key="1">
    <citation type="submission" date="2020-04" db="EMBL/GenBank/DDBJ databases">
        <title>Plant Genome Project.</title>
        <authorList>
            <person name="Zhang R.-G."/>
        </authorList>
    </citation>
    <scope>NUCLEOTIDE SEQUENCE [LARGE SCALE GENOMIC DNA]</scope>
    <source>
        <strain evidence="2">YNK0</strain>
        <tissue evidence="2">Leaf</tissue>
    </source>
</reference>
<dbReference type="EMBL" id="JABCRI010000013">
    <property type="protein sequence ID" value="KAF8395627.1"/>
    <property type="molecule type" value="Genomic_DNA"/>
</dbReference>
<feature type="compositionally biased region" description="Polar residues" evidence="1">
    <location>
        <begin position="113"/>
        <end position="122"/>
    </location>
</feature>
<organism evidence="2 3">
    <name type="scientific">Tetracentron sinense</name>
    <name type="common">Spur-leaf</name>
    <dbReference type="NCBI Taxonomy" id="13715"/>
    <lineage>
        <taxon>Eukaryota</taxon>
        <taxon>Viridiplantae</taxon>
        <taxon>Streptophyta</taxon>
        <taxon>Embryophyta</taxon>
        <taxon>Tracheophyta</taxon>
        <taxon>Spermatophyta</taxon>
        <taxon>Magnoliopsida</taxon>
        <taxon>Trochodendrales</taxon>
        <taxon>Trochodendraceae</taxon>
        <taxon>Tetracentron</taxon>
    </lineage>
</organism>
<dbReference type="InterPro" id="IPR006607">
    <property type="entry name" value="DM15"/>
</dbReference>
<dbReference type="Proteomes" id="UP000655225">
    <property type="component" value="Unassembled WGS sequence"/>
</dbReference>
<dbReference type="GO" id="GO:0000339">
    <property type="term" value="F:RNA cap binding"/>
    <property type="evidence" value="ECO:0007669"/>
    <property type="project" value="InterPro"/>
</dbReference>
<evidence type="ECO:0000313" key="2">
    <source>
        <dbReference type="EMBL" id="KAF8395627.1"/>
    </source>
</evidence>
<dbReference type="GO" id="GO:0048255">
    <property type="term" value="P:mRNA stabilization"/>
    <property type="evidence" value="ECO:0007669"/>
    <property type="project" value="InterPro"/>
</dbReference>
<feature type="compositionally biased region" description="Polar residues" evidence="1">
    <location>
        <begin position="139"/>
        <end position="148"/>
    </location>
</feature>
<dbReference type="OrthoDB" id="340227at2759"/>
<evidence type="ECO:0000256" key="1">
    <source>
        <dbReference type="SAM" id="MobiDB-lite"/>
    </source>
</evidence>
<proteinExistence type="predicted"/>
<dbReference type="SMART" id="SM00684">
    <property type="entry name" value="DM15"/>
    <property type="match status" value="1"/>
</dbReference>